<dbReference type="GeneID" id="18923530"/>
<dbReference type="HOGENOM" id="CLU_1468490_0_0_1"/>
<dbReference type="OrthoDB" id="3936150at2759"/>
<accession>F4RTT8</accession>
<dbReference type="VEuPathDB" id="FungiDB:MELLADRAFT_108656"/>
<keyword evidence="2" id="KW-1185">Reference proteome</keyword>
<dbReference type="Gene3D" id="1.20.1250.20">
    <property type="entry name" value="MFS general substrate transporter like domains"/>
    <property type="match status" value="1"/>
</dbReference>
<proteinExistence type="predicted"/>
<sequence length="184" mass="19513">MYTEAQINDIFEAVTKSENFLKTEKSSMTARLLDQIHKGGIANEGARVGLPFNWQNYIIIYSVGIPEALCANVLIDIPNVGRKWGMVLSAFGMGISLCLCAIVDDLTTEVAMNASEYFFQGSACGLTSTLGRLSSIIAPIAVSSVIDRSTNTVLYSAGGGAIVAGLALPGFPLETRGSGYTCML</sequence>
<dbReference type="KEGG" id="mlr:MELLADRAFT_108656"/>
<dbReference type="AlphaFoldDB" id="F4RTT8"/>
<dbReference type="SUPFAM" id="SSF103473">
    <property type="entry name" value="MFS general substrate transporter"/>
    <property type="match status" value="1"/>
</dbReference>
<gene>
    <name evidence="1" type="ORF">MELLADRAFT_108656</name>
</gene>
<evidence type="ECO:0008006" key="3">
    <source>
        <dbReference type="Google" id="ProtNLM"/>
    </source>
</evidence>
<organism evidence="2">
    <name type="scientific">Melampsora larici-populina (strain 98AG31 / pathotype 3-4-7)</name>
    <name type="common">Poplar leaf rust fungus</name>
    <dbReference type="NCBI Taxonomy" id="747676"/>
    <lineage>
        <taxon>Eukaryota</taxon>
        <taxon>Fungi</taxon>
        <taxon>Dikarya</taxon>
        <taxon>Basidiomycota</taxon>
        <taxon>Pucciniomycotina</taxon>
        <taxon>Pucciniomycetes</taxon>
        <taxon>Pucciniales</taxon>
        <taxon>Melampsoraceae</taxon>
        <taxon>Melampsora</taxon>
    </lineage>
</organism>
<name>F4RTT8_MELLP</name>
<protein>
    <recommendedName>
        <fullName evidence="3">Major facilitator superfamily (MFS) profile domain-containing protein</fullName>
    </recommendedName>
</protein>
<evidence type="ECO:0000313" key="2">
    <source>
        <dbReference type="Proteomes" id="UP000001072"/>
    </source>
</evidence>
<dbReference type="EMBL" id="GL883120">
    <property type="protein sequence ID" value="EGG04201.1"/>
    <property type="molecule type" value="Genomic_DNA"/>
</dbReference>
<reference evidence="2" key="1">
    <citation type="journal article" date="2011" name="Proc. Natl. Acad. Sci. U.S.A.">
        <title>Obligate biotrophy features unraveled by the genomic analysis of rust fungi.</title>
        <authorList>
            <person name="Duplessis S."/>
            <person name="Cuomo C.A."/>
            <person name="Lin Y.-C."/>
            <person name="Aerts A."/>
            <person name="Tisserant E."/>
            <person name="Veneault-Fourrey C."/>
            <person name="Joly D.L."/>
            <person name="Hacquard S."/>
            <person name="Amselem J."/>
            <person name="Cantarel B.L."/>
            <person name="Chiu R."/>
            <person name="Coutinho P.M."/>
            <person name="Feau N."/>
            <person name="Field M."/>
            <person name="Frey P."/>
            <person name="Gelhaye E."/>
            <person name="Goldberg J."/>
            <person name="Grabherr M.G."/>
            <person name="Kodira C.D."/>
            <person name="Kohler A."/>
            <person name="Kuees U."/>
            <person name="Lindquist E.A."/>
            <person name="Lucas S.M."/>
            <person name="Mago R."/>
            <person name="Mauceli E."/>
            <person name="Morin E."/>
            <person name="Murat C."/>
            <person name="Pangilinan J.L."/>
            <person name="Park R."/>
            <person name="Pearson M."/>
            <person name="Quesneville H."/>
            <person name="Rouhier N."/>
            <person name="Sakthikumar S."/>
            <person name="Salamov A.A."/>
            <person name="Schmutz J."/>
            <person name="Selles B."/>
            <person name="Shapiro H."/>
            <person name="Tanguay P."/>
            <person name="Tuskan G.A."/>
            <person name="Henrissat B."/>
            <person name="Van de Peer Y."/>
            <person name="Rouze P."/>
            <person name="Ellis J.G."/>
            <person name="Dodds P.N."/>
            <person name="Schein J.E."/>
            <person name="Zhong S."/>
            <person name="Hamelin R.C."/>
            <person name="Grigoriev I.V."/>
            <person name="Szabo L.J."/>
            <person name="Martin F."/>
        </authorList>
    </citation>
    <scope>NUCLEOTIDE SEQUENCE [LARGE SCALE GENOMIC DNA]</scope>
    <source>
        <strain evidence="2">98AG31 / pathotype 3-4-7</strain>
    </source>
</reference>
<dbReference type="InParanoid" id="F4RTT8"/>
<evidence type="ECO:0000313" key="1">
    <source>
        <dbReference type="EMBL" id="EGG04201.1"/>
    </source>
</evidence>
<dbReference type="RefSeq" id="XP_007412662.1">
    <property type="nucleotide sequence ID" value="XM_007412600.1"/>
</dbReference>
<dbReference type="InterPro" id="IPR036259">
    <property type="entry name" value="MFS_trans_sf"/>
</dbReference>
<dbReference type="Proteomes" id="UP000001072">
    <property type="component" value="Unassembled WGS sequence"/>
</dbReference>